<evidence type="ECO:0000256" key="7">
    <source>
        <dbReference type="ARBA" id="ARBA00083669"/>
    </source>
</evidence>
<proteinExistence type="inferred from homology"/>
<dbReference type="Gene3D" id="3.30.70.3190">
    <property type="match status" value="1"/>
</dbReference>
<organism evidence="9 10">
    <name type="scientific">[Myrmecia] bisecta</name>
    <dbReference type="NCBI Taxonomy" id="41462"/>
    <lineage>
        <taxon>Eukaryota</taxon>
        <taxon>Viridiplantae</taxon>
        <taxon>Chlorophyta</taxon>
        <taxon>core chlorophytes</taxon>
        <taxon>Trebouxiophyceae</taxon>
        <taxon>Trebouxiales</taxon>
        <taxon>Trebouxiaceae</taxon>
        <taxon>Myrmecia</taxon>
    </lineage>
</organism>
<evidence type="ECO:0000256" key="6">
    <source>
        <dbReference type="ARBA" id="ARBA00079393"/>
    </source>
</evidence>
<keyword evidence="3" id="KW-0819">tRNA processing</keyword>
<dbReference type="GO" id="GO:0160148">
    <property type="term" value="F:tRNA pseudouridine(55) synthase activity"/>
    <property type="evidence" value="ECO:0007669"/>
    <property type="project" value="UniProtKB-EC"/>
</dbReference>
<dbReference type="GO" id="GO:0031119">
    <property type="term" value="P:tRNA pseudouridine synthesis"/>
    <property type="evidence" value="ECO:0007669"/>
    <property type="project" value="UniProtKB-ARBA"/>
</dbReference>
<evidence type="ECO:0000256" key="4">
    <source>
        <dbReference type="ARBA" id="ARBA00023235"/>
    </source>
</evidence>
<protein>
    <recommendedName>
        <fullName evidence="2">tRNA pseudouridine(55) synthase</fullName>
        <ecNumber evidence="2">5.4.99.25</ecNumber>
    </recommendedName>
    <alternativeName>
        <fullName evidence="7">tRNA pseudouridine 55 synthase</fullName>
    </alternativeName>
    <alternativeName>
        <fullName evidence="5">tRNA pseudouridylate synthase</fullName>
    </alternativeName>
    <alternativeName>
        <fullName evidence="6">tRNA-uridine isomerase</fullName>
    </alternativeName>
</protein>
<dbReference type="InterPro" id="IPR020103">
    <property type="entry name" value="PsdUridine_synth_cat_dom_sf"/>
</dbReference>
<accession>A0AAW1PLW9</accession>
<keyword evidence="10" id="KW-1185">Reference proteome</keyword>
<dbReference type="FunFam" id="3.30.70.3190:FF:000001">
    <property type="entry name" value="tRNA pseudouridine synthase Pus10"/>
    <property type="match status" value="1"/>
</dbReference>
<evidence type="ECO:0000313" key="10">
    <source>
        <dbReference type="Proteomes" id="UP001489004"/>
    </source>
</evidence>
<dbReference type="PANTHER" id="PTHR21568:SF0">
    <property type="entry name" value="TRNA PSEUDOURIDINE SYNTHASE PUS10"/>
    <property type="match status" value="1"/>
</dbReference>
<dbReference type="InterPro" id="IPR048741">
    <property type="entry name" value="Pus10-like_C"/>
</dbReference>
<dbReference type="Gene3D" id="3.30.70.2510">
    <property type="match status" value="1"/>
</dbReference>
<comment type="caution">
    <text evidence="9">The sequence shown here is derived from an EMBL/GenBank/DDBJ whole genome shotgun (WGS) entry which is preliminary data.</text>
</comment>
<keyword evidence="4" id="KW-0413">Isomerase</keyword>
<evidence type="ECO:0000313" key="9">
    <source>
        <dbReference type="EMBL" id="KAK9809078.1"/>
    </source>
</evidence>
<dbReference type="Pfam" id="PF21238">
    <property type="entry name" value="Pus10_C"/>
    <property type="match status" value="1"/>
</dbReference>
<evidence type="ECO:0000256" key="3">
    <source>
        <dbReference type="ARBA" id="ARBA00022694"/>
    </source>
</evidence>
<comment type="similarity">
    <text evidence="1">Belongs to the pseudouridine synthase Pus10 family.</text>
</comment>
<evidence type="ECO:0000259" key="8">
    <source>
        <dbReference type="Pfam" id="PF21238"/>
    </source>
</evidence>
<dbReference type="EMBL" id="JALJOR010000011">
    <property type="protein sequence ID" value="KAK9809078.1"/>
    <property type="molecule type" value="Genomic_DNA"/>
</dbReference>
<evidence type="ECO:0000256" key="1">
    <source>
        <dbReference type="ARBA" id="ARBA00009652"/>
    </source>
</evidence>
<dbReference type="PANTHER" id="PTHR21568">
    <property type="entry name" value="TRNA PSEUDOURIDINE SYNTHASE PUS10"/>
    <property type="match status" value="1"/>
</dbReference>
<dbReference type="GO" id="GO:0003723">
    <property type="term" value="F:RNA binding"/>
    <property type="evidence" value="ECO:0007669"/>
    <property type="project" value="InterPro"/>
</dbReference>
<name>A0AAW1PLW9_9CHLO</name>
<evidence type="ECO:0000256" key="5">
    <source>
        <dbReference type="ARBA" id="ARBA00075270"/>
    </source>
</evidence>
<evidence type="ECO:0000256" key="2">
    <source>
        <dbReference type="ARBA" id="ARBA00012787"/>
    </source>
</evidence>
<dbReference type="AlphaFoldDB" id="A0AAW1PLW9"/>
<dbReference type="Proteomes" id="UP001489004">
    <property type="component" value="Unassembled WGS sequence"/>
</dbReference>
<gene>
    <name evidence="9" type="ORF">WJX72_009057</name>
</gene>
<dbReference type="SUPFAM" id="SSF55120">
    <property type="entry name" value="Pseudouridine synthase"/>
    <property type="match status" value="1"/>
</dbReference>
<reference evidence="9 10" key="1">
    <citation type="journal article" date="2024" name="Nat. Commun.">
        <title>Phylogenomics reveals the evolutionary origins of lichenization in chlorophyte algae.</title>
        <authorList>
            <person name="Puginier C."/>
            <person name="Libourel C."/>
            <person name="Otte J."/>
            <person name="Skaloud P."/>
            <person name="Haon M."/>
            <person name="Grisel S."/>
            <person name="Petersen M."/>
            <person name="Berrin J.G."/>
            <person name="Delaux P.M."/>
            <person name="Dal Grande F."/>
            <person name="Keller J."/>
        </authorList>
    </citation>
    <scope>NUCLEOTIDE SEQUENCE [LARGE SCALE GENOMIC DNA]</scope>
    <source>
        <strain evidence="9 10">SAG 2043</strain>
    </source>
</reference>
<dbReference type="InterPro" id="IPR039894">
    <property type="entry name" value="Pus10-like"/>
</dbReference>
<dbReference type="FunFam" id="3.30.70.2510:FF:000001">
    <property type="entry name" value="tRNA pseudouridine synthase Pus10"/>
    <property type="match status" value="1"/>
</dbReference>
<dbReference type="EC" id="5.4.99.25" evidence="2"/>
<sequence>MRLNLGATGHTMDAELASAENQPQDSKSIVWSERLLNELLNLQVCARCCLRFCGVRSTVYGSHAPTIPQLSQASCDTGGSPATVGVIAALSAKDSTEGLWQPHGGPLQQLADLFRKAGHVCSDFALELMLPGSVLIRDLAIWYHLQDVCPTATRPFSEVIDIKHAARLTVLAPLASLLGMPHNTDSDMRLSLAYVHVGSVRDTDALFGQSGAKRGKQARQWGKGPKWKKQRIERVDIGQSSTPCCSSGSCCCLALCQLLGPVGVSRSALPRAGSIKAAGRGASEAISSILSKMGRKVFADQFAIPPQLTAEAVQLAARCRRAPVYVAGRYLKTERGISNSPWFIDGKRHAEKSVQEEIANVVMPLMRADGYKFMSAGREDVDVRMLGSGRPFILEIQNARAAMPSRDTFAEVQANLVKADTGVEVLKLQGAGKEVCAIIKDGETDKQKSYTALCRIERAVTPDDVALLNSQKDLLLKQYTPTRVAHRRALMVRERLIHEMRGEPVPGSPNYLVLTLRTQAGTYIKEFVHGDNSQTQPHLATLLRCKEPASILQLDVTDIHMDFL</sequence>
<feature type="domain" description="Pus10-like C-terminal" evidence="8">
    <location>
        <begin position="325"/>
        <end position="559"/>
    </location>
</feature>